<gene>
    <name evidence="1" type="ORF">L1987_05186</name>
</gene>
<proteinExistence type="predicted"/>
<accession>A0ACB9JUU0</accession>
<keyword evidence="2" id="KW-1185">Reference proteome</keyword>
<reference evidence="2" key="1">
    <citation type="journal article" date="2022" name="Mol. Ecol. Resour.">
        <title>The genomes of chicory, endive, great burdock and yacon provide insights into Asteraceae palaeo-polyploidization history and plant inulin production.</title>
        <authorList>
            <person name="Fan W."/>
            <person name="Wang S."/>
            <person name="Wang H."/>
            <person name="Wang A."/>
            <person name="Jiang F."/>
            <person name="Liu H."/>
            <person name="Zhao H."/>
            <person name="Xu D."/>
            <person name="Zhang Y."/>
        </authorList>
    </citation>
    <scope>NUCLEOTIDE SEQUENCE [LARGE SCALE GENOMIC DNA]</scope>
    <source>
        <strain evidence="2">cv. Yunnan</strain>
    </source>
</reference>
<dbReference type="EMBL" id="CM042019">
    <property type="protein sequence ID" value="KAI3823745.1"/>
    <property type="molecule type" value="Genomic_DNA"/>
</dbReference>
<organism evidence="1 2">
    <name type="scientific">Smallanthus sonchifolius</name>
    <dbReference type="NCBI Taxonomy" id="185202"/>
    <lineage>
        <taxon>Eukaryota</taxon>
        <taxon>Viridiplantae</taxon>
        <taxon>Streptophyta</taxon>
        <taxon>Embryophyta</taxon>
        <taxon>Tracheophyta</taxon>
        <taxon>Spermatophyta</taxon>
        <taxon>Magnoliopsida</taxon>
        <taxon>eudicotyledons</taxon>
        <taxon>Gunneridae</taxon>
        <taxon>Pentapetalae</taxon>
        <taxon>asterids</taxon>
        <taxon>campanulids</taxon>
        <taxon>Asterales</taxon>
        <taxon>Asteraceae</taxon>
        <taxon>Asteroideae</taxon>
        <taxon>Heliantheae alliance</taxon>
        <taxon>Millerieae</taxon>
        <taxon>Smallanthus</taxon>
    </lineage>
</organism>
<evidence type="ECO:0000313" key="1">
    <source>
        <dbReference type="EMBL" id="KAI3823745.1"/>
    </source>
</evidence>
<sequence>MILISKLQVDMPLVPPVSSWNFALTSAPRSGAQPLFEYGGYVTQLRMLAVILKHTIWTAATSIWKWLSSATFSELMFLKEGHSR</sequence>
<reference evidence="1 2" key="2">
    <citation type="journal article" date="2022" name="Mol. Ecol. Resour.">
        <title>The genomes of chicory, endive, great burdock and yacon provide insights into Asteraceae paleo-polyploidization history and plant inulin production.</title>
        <authorList>
            <person name="Fan W."/>
            <person name="Wang S."/>
            <person name="Wang H."/>
            <person name="Wang A."/>
            <person name="Jiang F."/>
            <person name="Liu H."/>
            <person name="Zhao H."/>
            <person name="Xu D."/>
            <person name="Zhang Y."/>
        </authorList>
    </citation>
    <scope>NUCLEOTIDE SEQUENCE [LARGE SCALE GENOMIC DNA]</scope>
    <source>
        <strain evidence="2">cv. Yunnan</strain>
        <tissue evidence="1">Leaves</tissue>
    </source>
</reference>
<dbReference type="Proteomes" id="UP001056120">
    <property type="component" value="Linkage Group LG02"/>
</dbReference>
<protein>
    <submittedName>
        <fullName evidence="1">Uncharacterized protein</fullName>
    </submittedName>
</protein>
<comment type="caution">
    <text evidence="1">The sequence shown here is derived from an EMBL/GenBank/DDBJ whole genome shotgun (WGS) entry which is preliminary data.</text>
</comment>
<evidence type="ECO:0000313" key="2">
    <source>
        <dbReference type="Proteomes" id="UP001056120"/>
    </source>
</evidence>
<name>A0ACB9JUU0_9ASTR</name>